<sequence>MYSLNTSILTILYSTVIDFFQNTHHRTLRYTHYREKAMQEALPYKTWLPMPRKESPLSLSIGKATSNGNSASSVHYLKRSKAELKDTIKENAVIVFGKRGCCMSHVVKRLLQGLGVNPPVYEVDDEDENEVISELERINGGGGDNRDRGRVQFPAVFIGGQLFGGLDRIMATHITGELTPILKKAGALWL</sequence>
<comment type="subcellular location">
    <subcellularLocation>
        <location evidence="1">Cytoplasm</location>
    </subcellularLocation>
</comment>
<dbReference type="Gene3D" id="3.40.30.10">
    <property type="entry name" value="Glutaredoxin"/>
    <property type="match status" value="1"/>
</dbReference>
<dbReference type="Proteomes" id="UP001652660">
    <property type="component" value="Chromosome 5c"/>
</dbReference>
<dbReference type="InterPro" id="IPR036249">
    <property type="entry name" value="Thioredoxin-like_sf"/>
</dbReference>
<name>A0A6P6SC79_COFAR</name>
<dbReference type="GeneID" id="113689803"/>
<organism evidence="6 7">
    <name type="scientific">Coffea arabica</name>
    <name type="common">Arabian coffee</name>
    <dbReference type="NCBI Taxonomy" id="13443"/>
    <lineage>
        <taxon>Eukaryota</taxon>
        <taxon>Viridiplantae</taxon>
        <taxon>Streptophyta</taxon>
        <taxon>Embryophyta</taxon>
        <taxon>Tracheophyta</taxon>
        <taxon>Spermatophyta</taxon>
        <taxon>Magnoliopsida</taxon>
        <taxon>eudicotyledons</taxon>
        <taxon>Gunneridae</taxon>
        <taxon>Pentapetalae</taxon>
        <taxon>asterids</taxon>
        <taxon>lamiids</taxon>
        <taxon>Gentianales</taxon>
        <taxon>Rubiaceae</taxon>
        <taxon>Ixoroideae</taxon>
        <taxon>Gardenieae complex</taxon>
        <taxon>Bertiereae - Coffeeae clade</taxon>
        <taxon>Coffeeae</taxon>
        <taxon>Coffea</taxon>
    </lineage>
</organism>
<evidence type="ECO:0000259" key="5">
    <source>
        <dbReference type="Pfam" id="PF00462"/>
    </source>
</evidence>
<dbReference type="PROSITE" id="PS51354">
    <property type="entry name" value="GLUTAREDOXIN_2"/>
    <property type="match status" value="1"/>
</dbReference>
<evidence type="ECO:0000256" key="3">
    <source>
        <dbReference type="ARBA" id="ARBA00022490"/>
    </source>
</evidence>
<dbReference type="RefSeq" id="XP_027063389.1">
    <property type="nucleotide sequence ID" value="XM_027207588.2"/>
</dbReference>
<accession>A0A6P6SC79</accession>
<dbReference type="Pfam" id="PF00462">
    <property type="entry name" value="Glutaredoxin"/>
    <property type="match status" value="1"/>
</dbReference>
<feature type="domain" description="Glutaredoxin" evidence="5">
    <location>
        <begin position="93"/>
        <end position="162"/>
    </location>
</feature>
<evidence type="ECO:0000256" key="1">
    <source>
        <dbReference type="ARBA" id="ARBA00004496"/>
    </source>
</evidence>
<evidence type="ECO:0000313" key="6">
    <source>
        <dbReference type="Proteomes" id="UP001652660"/>
    </source>
</evidence>
<keyword evidence="4" id="KW-0676">Redox-active center</keyword>
<proteinExistence type="inferred from homology"/>
<dbReference type="GO" id="GO:0005737">
    <property type="term" value="C:cytoplasm"/>
    <property type="evidence" value="ECO:0007669"/>
    <property type="project" value="UniProtKB-SubCell"/>
</dbReference>
<reference evidence="7" key="2">
    <citation type="submission" date="2025-08" db="UniProtKB">
        <authorList>
            <consortium name="RefSeq"/>
        </authorList>
    </citation>
    <scope>IDENTIFICATION</scope>
    <source>
        <tissue evidence="7">Leaves</tissue>
    </source>
</reference>
<keyword evidence="6" id="KW-1185">Reference proteome</keyword>
<dbReference type="PANTHER" id="PTHR10168">
    <property type="entry name" value="GLUTAREDOXIN"/>
    <property type="match status" value="1"/>
</dbReference>
<comment type="similarity">
    <text evidence="2">Belongs to the glutaredoxin family. CC-type subfamily.</text>
</comment>
<dbReference type="SUPFAM" id="SSF52833">
    <property type="entry name" value="Thioredoxin-like"/>
    <property type="match status" value="1"/>
</dbReference>
<dbReference type="AlphaFoldDB" id="A0A6P6SC79"/>
<dbReference type="NCBIfam" id="TIGR02189">
    <property type="entry name" value="GlrX-like_plant"/>
    <property type="match status" value="1"/>
</dbReference>
<evidence type="ECO:0000256" key="2">
    <source>
        <dbReference type="ARBA" id="ARBA00007568"/>
    </source>
</evidence>
<reference evidence="6" key="1">
    <citation type="journal article" date="2025" name="Foods">
        <title>Unveiling the Microbial Signatures of Arabica Coffee Cherries: Insights into Ripeness Specific Diversity, Functional Traits, and Implications for Quality and Safety.</title>
        <authorList>
            <consortium name="RefSeq"/>
            <person name="Tenea G.N."/>
            <person name="Cifuentes V."/>
            <person name="Reyes P."/>
            <person name="Cevallos-Vallejos M."/>
        </authorList>
    </citation>
    <scope>NUCLEOTIDE SEQUENCE [LARGE SCALE GENOMIC DNA]</scope>
</reference>
<protein>
    <submittedName>
        <fullName evidence="7">Glutaredoxin-C9-like</fullName>
    </submittedName>
</protein>
<gene>
    <name evidence="7" type="primary">LOC113689803</name>
</gene>
<dbReference type="InterPro" id="IPR011905">
    <property type="entry name" value="GlrX-like_pln_2"/>
</dbReference>
<evidence type="ECO:0000256" key="4">
    <source>
        <dbReference type="ARBA" id="ARBA00023284"/>
    </source>
</evidence>
<dbReference type="CDD" id="cd03419">
    <property type="entry name" value="GRX_GRXh_1_2_like"/>
    <property type="match status" value="1"/>
</dbReference>
<keyword evidence="3" id="KW-0963">Cytoplasm</keyword>
<dbReference type="OrthoDB" id="418495at2759"/>
<dbReference type="InterPro" id="IPR002109">
    <property type="entry name" value="Glutaredoxin"/>
</dbReference>
<evidence type="ECO:0000313" key="7">
    <source>
        <dbReference type="RefSeq" id="XP_027063389.1"/>
    </source>
</evidence>